<keyword evidence="2" id="KW-0946">Virion</keyword>
<proteinExistence type="predicted"/>
<dbReference type="AlphaFoldDB" id="A0A7V5LJ47"/>
<dbReference type="Proteomes" id="UP000886111">
    <property type="component" value="Unassembled WGS sequence"/>
</dbReference>
<keyword evidence="2" id="KW-0167">Capsid protein</keyword>
<organism evidence="2">
    <name type="scientific">Caldithrix abyssi</name>
    <dbReference type="NCBI Taxonomy" id="187145"/>
    <lineage>
        <taxon>Bacteria</taxon>
        <taxon>Pseudomonadati</taxon>
        <taxon>Calditrichota</taxon>
        <taxon>Calditrichia</taxon>
        <taxon>Calditrichales</taxon>
        <taxon>Calditrichaceae</taxon>
        <taxon>Caldithrix</taxon>
    </lineage>
</organism>
<protein>
    <submittedName>
        <fullName evidence="2">Spore coat protein CotH</fullName>
    </submittedName>
</protein>
<evidence type="ECO:0000313" key="2">
    <source>
        <dbReference type="EMBL" id="HHE55392.1"/>
    </source>
</evidence>
<feature type="chain" id="PRO_5031355384" evidence="1">
    <location>
        <begin position="26"/>
        <end position="478"/>
    </location>
</feature>
<reference evidence="2" key="1">
    <citation type="journal article" date="2020" name="mSystems">
        <title>Genome- and Community-Level Interaction Insights into Carbon Utilization and Element Cycling Functions of Hydrothermarchaeota in Hydrothermal Sediment.</title>
        <authorList>
            <person name="Zhou Z."/>
            <person name="Liu Y."/>
            <person name="Xu W."/>
            <person name="Pan J."/>
            <person name="Luo Z.H."/>
            <person name="Li M."/>
        </authorList>
    </citation>
    <scope>NUCLEOTIDE SEQUENCE [LARGE SCALE GENOMIC DNA]</scope>
    <source>
        <strain evidence="2">HyVt-76</strain>
    </source>
</reference>
<keyword evidence="1" id="KW-0732">Signal</keyword>
<dbReference type="PANTHER" id="PTHR40050">
    <property type="entry name" value="INNER SPORE COAT PROTEIN H"/>
    <property type="match status" value="1"/>
</dbReference>
<comment type="caution">
    <text evidence="2">The sequence shown here is derived from an EMBL/GenBank/DDBJ whole genome shotgun (WGS) entry which is preliminary data.</text>
</comment>
<dbReference type="Pfam" id="PF08757">
    <property type="entry name" value="CotH"/>
    <property type="match status" value="1"/>
</dbReference>
<dbReference type="InterPro" id="IPR014867">
    <property type="entry name" value="Spore_coat_CotH_CotH2/3/7"/>
</dbReference>
<sequence length="478" mass="56052">MYLKKLVLGFLVFTLSLTLVNSLQAGDLAFESSNLPIVVIDTHGKAIPDDYRIVADMGIIYNGPGQRNYLHQPFNHFQGKIAIELRGSSSQMFPKKQYALETQTETGENLNVSLLGLPKENDWILNGPYSDKTLIRNVLIYQLSREIGQYASRTRFCELILNGDYRGVYILMEKIKRDKNRVNISKLNPNEIAGDDLTGGYIIKIDKTAGEEVDGWQSIFPPYPGALPRIYYQYHYPKPDEIVSQQKAYIQKWIFNFEKKLFANTFMDPDSGYYPLIDLKSFIDFFILNEISKNVDGYRLSSFMYKDRDSKDPKMHMGPIWDFNLGFGNANYYHGYQTSGWQVFINYDSQFRDWNDPFMVPFWWEKMMSDSVFVKQIIQRYSELRQSTLSLDHVWGLIDSYVDTLSEAQQRNFERWPVLNQYVWPNYYIGQTWQDEINWMKNWIKERLQWMDSQLFDQVPPQPPNRVTVVDVDHSSVS</sequence>
<name>A0A7V5LJ47_CALAY</name>
<gene>
    <name evidence="2" type="ORF">ENL21_06385</name>
</gene>
<dbReference type="PANTHER" id="PTHR40050:SF1">
    <property type="entry name" value="INNER SPORE COAT PROTEIN H"/>
    <property type="match status" value="1"/>
</dbReference>
<accession>A0A7V5LJ47</accession>
<feature type="signal peptide" evidence="1">
    <location>
        <begin position="1"/>
        <end position="25"/>
    </location>
</feature>
<dbReference type="EMBL" id="DRTD01000467">
    <property type="protein sequence ID" value="HHE55392.1"/>
    <property type="molecule type" value="Genomic_DNA"/>
</dbReference>
<evidence type="ECO:0000256" key="1">
    <source>
        <dbReference type="SAM" id="SignalP"/>
    </source>
</evidence>
<feature type="non-terminal residue" evidence="2">
    <location>
        <position position="478"/>
    </location>
</feature>